<dbReference type="InterPro" id="IPR017937">
    <property type="entry name" value="Thioredoxin_CS"/>
</dbReference>
<dbReference type="InterPro" id="IPR025110">
    <property type="entry name" value="AMP-bd_C"/>
</dbReference>
<dbReference type="GO" id="GO:0006457">
    <property type="term" value="P:protein folding"/>
    <property type="evidence" value="ECO:0007669"/>
    <property type="project" value="TreeGrafter"/>
</dbReference>
<sequence length="764" mass="88110">MLRIRTFILVFSVIYLIYGYESPIEEKDFRRLLKQNKNVLVLCSPNEKTAKPVLQLFKQVEPEIKGLGLLVYISCEKGKKLCKKFKCDTNNNELRHFKDGDFHKVYDRAHVAKSMITFMLDPKGEMPWDEDELTRDILHLNNPKDFERVLKKSLPLLIFFYAPWCGYCKKLKPLYAEAATEVRGQYQLAVMNVDKVENYPMRRQFNITGFPTLIYFENGEEKFHYTGGHTKDDIIKWLKDPQPPKEPSAEEAATEFFPTDSENVNYVVHLNDDTFDTFLAENAQSPILVMFYAPWCGHCKSLKPELIKASIDLHDQQSNAIIAAIDSTKSPKLSKQYKIEGFPTMKFFRDGKYAFETNERTADKIVAFLKDPKEPPPPEPEWSEQETDVVHLNEENFKTLLKKKKSALVMFYAPWCGHCKKAKPLYTSAAAKFKDNPKVMFSAIDCTKQRPICKEYEVPGYPTIKYFNYGKYIAEYGSDRTEEAFVEFMTNPEEQLNKPKPTPPPPADPIEFWKDSGPGYENVHLLKSSTFDSIIGQSRKALIMFYAPWCGHCKKAKPTFSSVASQLASTHKDIIIGAVDATAERDLGSKYSVKGFPTFLYFENGQLSSEYDGGRSEQDLLTYLTGSTDKLSQGEYIAPEKIEDAYSRSQFVSQVFVYGDSYKNFPVAIVVLNEDYVKKWNTKGDKNTQYNTEEKLKEIVLNDMLREGKKRGLMSYEQIKAIEFIKEPFTIENGLLTPTFKSRRFAVEKKYKDFFIKLYKNIDD</sequence>
<feature type="domain" description="Thioredoxin" evidence="2">
    <location>
        <begin position="247"/>
        <end position="374"/>
    </location>
</feature>
<reference evidence="3" key="1">
    <citation type="submission" date="2021-02" db="EMBL/GenBank/DDBJ databases">
        <authorList>
            <person name="Nowell W R."/>
        </authorList>
    </citation>
    <scope>NUCLEOTIDE SEQUENCE</scope>
</reference>
<comment type="similarity">
    <text evidence="1">Belongs to the protein disulfide isomerase family.</text>
</comment>
<dbReference type="GO" id="GO:0003756">
    <property type="term" value="F:protein disulfide isomerase activity"/>
    <property type="evidence" value="ECO:0007669"/>
    <property type="project" value="InterPro"/>
</dbReference>
<dbReference type="EMBL" id="CAJNOT010000228">
    <property type="protein sequence ID" value="CAF0902958.1"/>
    <property type="molecule type" value="Genomic_DNA"/>
</dbReference>
<dbReference type="CDD" id="cd02961">
    <property type="entry name" value="PDI_a_family"/>
    <property type="match status" value="1"/>
</dbReference>
<dbReference type="Pfam" id="PF00085">
    <property type="entry name" value="Thioredoxin"/>
    <property type="match status" value="4"/>
</dbReference>
<evidence type="ECO:0000313" key="4">
    <source>
        <dbReference type="Proteomes" id="UP000663864"/>
    </source>
</evidence>
<proteinExistence type="inferred from homology"/>
<accession>A0A813ZTN7</accession>
<dbReference type="InterPro" id="IPR013766">
    <property type="entry name" value="Thioredoxin_domain"/>
</dbReference>
<comment type="caution">
    <text evidence="3">The sequence shown here is derived from an EMBL/GenBank/DDBJ whole genome shotgun (WGS) entry which is preliminary data.</text>
</comment>
<dbReference type="InterPro" id="IPR051063">
    <property type="entry name" value="PDI"/>
</dbReference>
<dbReference type="PANTHER" id="PTHR45672:SF2">
    <property type="entry name" value="PROTEIN DISULFIDE-ISOMERASE A5"/>
    <property type="match status" value="1"/>
</dbReference>
<dbReference type="Gene3D" id="3.40.30.10">
    <property type="entry name" value="Glutaredoxin"/>
    <property type="match status" value="5"/>
</dbReference>
<feature type="domain" description="Thioredoxin" evidence="2">
    <location>
        <begin position="501"/>
        <end position="629"/>
    </location>
</feature>
<dbReference type="SUPFAM" id="SSF52833">
    <property type="entry name" value="Thioredoxin-like"/>
    <property type="match status" value="5"/>
</dbReference>
<dbReference type="SUPFAM" id="SSF56801">
    <property type="entry name" value="Acetyl-CoA synthetase-like"/>
    <property type="match status" value="1"/>
</dbReference>
<feature type="domain" description="Thioredoxin" evidence="2">
    <location>
        <begin position="115"/>
        <end position="243"/>
    </location>
</feature>
<dbReference type="PROSITE" id="PS00194">
    <property type="entry name" value="THIOREDOXIN_1"/>
    <property type="match status" value="2"/>
</dbReference>
<evidence type="ECO:0000259" key="2">
    <source>
        <dbReference type="PROSITE" id="PS51352"/>
    </source>
</evidence>
<dbReference type="InterPro" id="IPR046374">
    <property type="entry name" value="PDI_a_PDIR"/>
</dbReference>
<dbReference type="AlphaFoldDB" id="A0A813ZTN7"/>
<dbReference type="PROSITE" id="PS51352">
    <property type="entry name" value="THIOREDOXIN_2"/>
    <property type="match status" value="4"/>
</dbReference>
<dbReference type="GO" id="GO:0005783">
    <property type="term" value="C:endoplasmic reticulum"/>
    <property type="evidence" value="ECO:0007669"/>
    <property type="project" value="TreeGrafter"/>
</dbReference>
<evidence type="ECO:0000313" key="3">
    <source>
        <dbReference type="EMBL" id="CAF0902958.1"/>
    </source>
</evidence>
<dbReference type="Pfam" id="PF13193">
    <property type="entry name" value="AMP-binding_C"/>
    <property type="match status" value="1"/>
</dbReference>
<dbReference type="CDD" id="cd02997">
    <property type="entry name" value="PDI_a_PDIR"/>
    <property type="match status" value="1"/>
</dbReference>
<protein>
    <recommendedName>
        <fullName evidence="2">Thioredoxin domain-containing protein</fullName>
    </recommendedName>
</protein>
<gene>
    <name evidence="3" type="ORF">ZHD862_LOCUS7482</name>
</gene>
<dbReference type="Proteomes" id="UP000663864">
    <property type="component" value="Unassembled WGS sequence"/>
</dbReference>
<dbReference type="InterPro" id="IPR036249">
    <property type="entry name" value="Thioredoxin-like_sf"/>
</dbReference>
<organism evidence="3 4">
    <name type="scientific">Rotaria sordida</name>
    <dbReference type="NCBI Taxonomy" id="392033"/>
    <lineage>
        <taxon>Eukaryota</taxon>
        <taxon>Metazoa</taxon>
        <taxon>Spiralia</taxon>
        <taxon>Gnathifera</taxon>
        <taxon>Rotifera</taxon>
        <taxon>Eurotatoria</taxon>
        <taxon>Bdelloidea</taxon>
        <taxon>Philodinida</taxon>
        <taxon>Philodinidae</taxon>
        <taxon>Rotaria</taxon>
    </lineage>
</organism>
<dbReference type="PRINTS" id="PR00421">
    <property type="entry name" value="THIOREDOXIN"/>
</dbReference>
<dbReference type="PANTHER" id="PTHR45672">
    <property type="entry name" value="PROTEIN DISULFIDE-ISOMERASE C17H9.14C-RELATED"/>
    <property type="match status" value="1"/>
</dbReference>
<name>A0A813ZTN7_9BILA</name>
<feature type="domain" description="Thioredoxin" evidence="2">
    <location>
        <begin position="375"/>
        <end position="494"/>
    </location>
</feature>
<evidence type="ECO:0000256" key="1">
    <source>
        <dbReference type="ARBA" id="ARBA00006347"/>
    </source>
</evidence>